<name>A0AAD6VG97_9AGAR</name>
<organism evidence="2 3">
    <name type="scientific">Mycena pura</name>
    <dbReference type="NCBI Taxonomy" id="153505"/>
    <lineage>
        <taxon>Eukaryota</taxon>
        <taxon>Fungi</taxon>
        <taxon>Dikarya</taxon>
        <taxon>Basidiomycota</taxon>
        <taxon>Agaricomycotina</taxon>
        <taxon>Agaricomycetes</taxon>
        <taxon>Agaricomycetidae</taxon>
        <taxon>Agaricales</taxon>
        <taxon>Marasmiineae</taxon>
        <taxon>Mycenaceae</taxon>
        <taxon>Mycena</taxon>
    </lineage>
</organism>
<dbReference type="AlphaFoldDB" id="A0AAD6VG97"/>
<proteinExistence type="predicted"/>
<evidence type="ECO:0000256" key="1">
    <source>
        <dbReference type="SAM" id="MobiDB-lite"/>
    </source>
</evidence>
<gene>
    <name evidence="2" type="ORF">GGX14DRAFT_394089</name>
</gene>
<protein>
    <submittedName>
        <fullName evidence="2">Uncharacterized protein</fullName>
    </submittedName>
</protein>
<dbReference type="Proteomes" id="UP001219525">
    <property type="component" value="Unassembled WGS sequence"/>
</dbReference>
<evidence type="ECO:0000313" key="3">
    <source>
        <dbReference type="Proteomes" id="UP001219525"/>
    </source>
</evidence>
<evidence type="ECO:0000313" key="2">
    <source>
        <dbReference type="EMBL" id="KAJ7211772.1"/>
    </source>
</evidence>
<reference evidence="2" key="1">
    <citation type="submission" date="2023-03" db="EMBL/GenBank/DDBJ databases">
        <title>Massive genome expansion in bonnet fungi (Mycena s.s.) driven by repeated elements and novel gene families across ecological guilds.</title>
        <authorList>
            <consortium name="Lawrence Berkeley National Laboratory"/>
            <person name="Harder C.B."/>
            <person name="Miyauchi S."/>
            <person name="Viragh M."/>
            <person name="Kuo A."/>
            <person name="Thoen E."/>
            <person name="Andreopoulos B."/>
            <person name="Lu D."/>
            <person name="Skrede I."/>
            <person name="Drula E."/>
            <person name="Henrissat B."/>
            <person name="Morin E."/>
            <person name="Kohler A."/>
            <person name="Barry K."/>
            <person name="LaButti K."/>
            <person name="Morin E."/>
            <person name="Salamov A."/>
            <person name="Lipzen A."/>
            <person name="Mereny Z."/>
            <person name="Hegedus B."/>
            <person name="Baldrian P."/>
            <person name="Stursova M."/>
            <person name="Weitz H."/>
            <person name="Taylor A."/>
            <person name="Grigoriev I.V."/>
            <person name="Nagy L.G."/>
            <person name="Martin F."/>
            <person name="Kauserud H."/>
        </authorList>
    </citation>
    <scope>NUCLEOTIDE SEQUENCE</scope>
    <source>
        <strain evidence="2">9144</strain>
    </source>
</reference>
<sequence length="153" mass="16768">MPVWSRSVLPGTSFGVKLPGVRVHFGHPRFLTSATMSTTSPKAKPLAASPIQTTHRRSQSASTSNSDWLGPSLLAARAMTAASDSAPFPYVRGVFATVVVVLESIEKVQRNRDGLKYLCGNVIEIMKIVQSHVIFHEDSTPTRLEDLCTEFER</sequence>
<comment type="caution">
    <text evidence="2">The sequence shown here is derived from an EMBL/GenBank/DDBJ whole genome shotgun (WGS) entry which is preliminary data.</text>
</comment>
<feature type="region of interest" description="Disordered" evidence="1">
    <location>
        <begin position="36"/>
        <end position="66"/>
    </location>
</feature>
<accession>A0AAD6VG97</accession>
<dbReference type="EMBL" id="JARJCW010000025">
    <property type="protein sequence ID" value="KAJ7211772.1"/>
    <property type="molecule type" value="Genomic_DNA"/>
</dbReference>
<keyword evidence="3" id="KW-1185">Reference proteome</keyword>